<dbReference type="Proteomes" id="UP000002872">
    <property type="component" value="Unassembled WGS sequence"/>
</dbReference>
<organism evidence="1 2">
    <name type="scientific">Nematocida parisii (strain ERTm3)</name>
    <name type="common">Nematode killer fungus</name>
    <dbReference type="NCBI Taxonomy" id="935791"/>
    <lineage>
        <taxon>Eukaryota</taxon>
        <taxon>Fungi</taxon>
        <taxon>Fungi incertae sedis</taxon>
        <taxon>Microsporidia</taxon>
        <taxon>Nematocida</taxon>
    </lineage>
</organism>
<dbReference type="AlphaFoldDB" id="I3EG52"/>
<proteinExistence type="predicted"/>
<dbReference type="OrthoDB" id="2188035at2759"/>
<sequence length="397" mass="45980">MKVLEEVLPAGAPMEYLASAEFSTGVYFITYTGIYKQNITGSVEIYSLCDIPFTFNDVVSTMHGEHLIFTIDNTQIIYNPIMSHKKTVSLPNSPMTVLVDNYTVINLFYNEMYVYNLSEAWISSYVVENNKLISKYRIRRLFRQEEQMLLVEDKILETNLNLKNKDYQAANILWKDEKSRVTIKRPVLIHPEPTVFCAEPIIDILCTVWGCIIKYTTGIEVYSIKDKNYKLEYIYKTTGMIVNKSSDLNAPERVYIKEKDSSNAGRAIIVDISKSGPIKLLCIKNSEKVYAINSTTFMVKGDTARIVRYRTEHNTYQAPLIELEKEKTIHKKETDLIESSIEYLRKYKDINYILKGATEEENALYIKKILNSFKEDVTIRVISLGVMLEKKYPMLRR</sequence>
<gene>
    <name evidence="1" type="ORF">NEQG_01643</name>
</gene>
<dbReference type="InParanoid" id="I3EG52"/>
<dbReference type="OMA" id="VFCAEPI"/>
<dbReference type="HOGENOM" id="CLU_042080_0_0_1"/>
<reference evidence="1" key="1">
    <citation type="submission" date="2011-01" db="EMBL/GenBank/DDBJ databases">
        <title>The Genome Sequence of Nematocida parisii strain ERTm3.</title>
        <authorList>
            <consortium name="The Broad Institute Genome Sequencing Platform"/>
            <consortium name="The Broad Institute Genome Sequencing Center for Infectious Disease"/>
            <person name="Cuomo C."/>
            <person name="Troemel E."/>
            <person name="Young S.K."/>
            <person name="Zeng Q."/>
            <person name="Gargeya S."/>
            <person name="Fitzgerald M."/>
            <person name="Haas B."/>
            <person name="Abouelleil A."/>
            <person name="Alvarado L."/>
            <person name="Arachchi H.M."/>
            <person name="Berlin A."/>
            <person name="Chapman S.B."/>
            <person name="Gearin G."/>
            <person name="Goldberg J."/>
            <person name="Griggs A."/>
            <person name="Gujja S."/>
            <person name="Hansen M."/>
            <person name="Heiman D."/>
            <person name="Howarth C."/>
            <person name="Larimer J."/>
            <person name="Lui A."/>
            <person name="MacDonald P.J.P."/>
            <person name="McCowen C."/>
            <person name="Montmayeur A."/>
            <person name="Murphy C."/>
            <person name="Neiman D."/>
            <person name="Pearson M."/>
            <person name="Priest M."/>
            <person name="Roberts A."/>
            <person name="Saif S."/>
            <person name="Shea T."/>
            <person name="Sisk P."/>
            <person name="Stolte C."/>
            <person name="Sykes S."/>
            <person name="Wortman J."/>
            <person name="Nusbaum C."/>
            <person name="Birren B."/>
        </authorList>
    </citation>
    <scope>NUCLEOTIDE SEQUENCE</scope>
    <source>
        <strain evidence="1">ERTm3</strain>
    </source>
</reference>
<keyword evidence="2" id="KW-1185">Reference proteome</keyword>
<accession>I3EG52</accession>
<dbReference type="EMBL" id="GL870879">
    <property type="protein sequence ID" value="EIJ88199.1"/>
    <property type="molecule type" value="Genomic_DNA"/>
</dbReference>
<dbReference type="VEuPathDB" id="MicrosporidiaDB:NEQG_01643"/>
<protein>
    <submittedName>
        <fullName evidence="1">Uncharacterized protein</fullName>
    </submittedName>
</protein>
<evidence type="ECO:0000313" key="1">
    <source>
        <dbReference type="EMBL" id="EIJ88199.1"/>
    </source>
</evidence>
<name>I3EG52_NEMP3</name>
<evidence type="ECO:0000313" key="2">
    <source>
        <dbReference type="Proteomes" id="UP000002872"/>
    </source>
</evidence>